<dbReference type="STRING" id="485916.Dtox_1428"/>
<evidence type="ECO:0000259" key="1">
    <source>
        <dbReference type="Pfam" id="PF18735"/>
    </source>
</evidence>
<evidence type="ECO:0000313" key="3">
    <source>
        <dbReference type="Proteomes" id="UP000002217"/>
    </source>
</evidence>
<dbReference type="EMBL" id="CP001720">
    <property type="protein sequence ID" value="ACV62301.1"/>
    <property type="molecule type" value="Genomic_DNA"/>
</dbReference>
<dbReference type="HOGENOM" id="CLU_100981_0_0_9"/>
<dbReference type="AlphaFoldDB" id="C8VVI6"/>
<name>C8VVI6_DESAS</name>
<sequence length="235" mass="27746">MNYNDMCEQLQQEIENEYSIRHYELVSMENFYKLNDTGDEDFAGLYRKSLIIILYSHFEGFCKKVLLIYVDYINRGELLTVNVKDGLAASNILLEFRRLNDSNYKPITLGENALKADGILQMYGKRKEFMTTYREVMSKKLKIPDDIVDTESNLKSHVLKKLLFQLDMDFTIVDSYQKEINELVHKRNAYAHGDLVRPPSIDEYNNYRKKALMLMEEIKIIICDNYINQKYLKTV</sequence>
<dbReference type="RefSeq" id="WP_015757015.1">
    <property type="nucleotide sequence ID" value="NC_013216.1"/>
</dbReference>
<dbReference type="Pfam" id="PF18735">
    <property type="entry name" value="HEPN_RiboL-PSP"/>
    <property type="match status" value="1"/>
</dbReference>
<organism evidence="2 3">
    <name type="scientific">Desulfofarcimen acetoxidans (strain ATCC 49208 / DSM 771 / KCTC 5769 / VKM B-1644 / 5575)</name>
    <name type="common">Desulfotomaculum acetoxidans</name>
    <dbReference type="NCBI Taxonomy" id="485916"/>
    <lineage>
        <taxon>Bacteria</taxon>
        <taxon>Bacillati</taxon>
        <taxon>Bacillota</taxon>
        <taxon>Clostridia</taxon>
        <taxon>Eubacteriales</taxon>
        <taxon>Peptococcaceae</taxon>
        <taxon>Desulfofarcimen</taxon>
    </lineage>
</organism>
<feature type="domain" description="RiboL-PSP-HEPN" evidence="1">
    <location>
        <begin position="23"/>
        <end position="224"/>
    </location>
</feature>
<protein>
    <recommendedName>
        <fullName evidence="1">RiboL-PSP-HEPN domain-containing protein</fullName>
    </recommendedName>
</protein>
<evidence type="ECO:0000313" key="2">
    <source>
        <dbReference type="EMBL" id="ACV62301.1"/>
    </source>
</evidence>
<dbReference type="InterPro" id="IPR041519">
    <property type="entry name" value="HEPN_RiboL-PSP"/>
</dbReference>
<proteinExistence type="predicted"/>
<dbReference type="eggNOG" id="ENOG50334CW">
    <property type="taxonomic scope" value="Bacteria"/>
</dbReference>
<dbReference type="OrthoDB" id="1551032at2"/>
<reference evidence="2 3" key="1">
    <citation type="journal article" date="2009" name="Stand. Genomic Sci.">
        <title>Complete genome sequence of Desulfotomaculum acetoxidans type strain (5575).</title>
        <authorList>
            <person name="Spring S."/>
            <person name="Lapidus A."/>
            <person name="Schroder M."/>
            <person name="Gleim D."/>
            <person name="Sims D."/>
            <person name="Meincke L."/>
            <person name="Glavina Del Rio T."/>
            <person name="Tice H."/>
            <person name="Copeland A."/>
            <person name="Cheng J.F."/>
            <person name="Lucas S."/>
            <person name="Chen F."/>
            <person name="Nolan M."/>
            <person name="Bruce D."/>
            <person name="Goodwin L."/>
            <person name="Pitluck S."/>
            <person name="Ivanova N."/>
            <person name="Mavromatis K."/>
            <person name="Mikhailova N."/>
            <person name="Pati A."/>
            <person name="Chen A."/>
            <person name="Palaniappan K."/>
            <person name="Land M."/>
            <person name="Hauser L."/>
            <person name="Chang Y.J."/>
            <person name="Jeffries C.D."/>
            <person name="Chain P."/>
            <person name="Saunders E."/>
            <person name="Brettin T."/>
            <person name="Detter J.C."/>
            <person name="Goker M."/>
            <person name="Bristow J."/>
            <person name="Eisen J.A."/>
            <person name="Markowitz V."/>
            <person name="Hugenholtz P."/>
            <person name="Kyrpides N.C."/>
            <person name="Klenk H.P."/>
            <person name="Han C."/>
        </authorList>
    </citation>
    <scope>NUCLEOTIDE SEQUENCE [LARGE SCALE GENOMIC DNA]</scope>
    <source>
        <strain evidence="3">ATCC 49208 / DSM 771 / VKM B-1644</strain>
    </source>
</reference>
<dbReference type="Proteomes" id="UP000002217">
    <property type="component" value="Chromosome"/>
</dbReference>
<accession>C8VVI6</accession>
<keyword evidence="3" id="KW-1185">Reference proteome</keyword>
<dbReference type="KEGG" id="dae:Dtox_1428"/>
<gene>
    <name evidence="2" type="ordered locus">Dtox_1428</name>
</gene>